<name>A0A812GFB3_9DINO</name>
<evidence type="ECO:0000313" key="3">
    <source>
        <dbReference type="EMBL" id="CAE6916696.1"/>
    </source>
</evidence>
<keyword evidence="2" id="KW-1133">Transmembrane helix</keyword>
<evidence type="ECO:0000256" key="2">
    <source>
        <dbReference type="SAM" id="Phobius"/>
    </source>
</evidence>
<keyword evidence="2" id="KW-0472">Membrane</keyword>
<sequence length="862" mass="94508">MDIEAKLVVSINPDVQEATKELDAADVRFFMDHSRTFSADWVPEMNDVSAGDSSTADSSSKLQVTSDMQLSKPSENLRVSRRISMPVVDCVDEKILDVQTQEYYRFGESTWDLVLFIGTGALGPLGSLQTFLLALSSVAMQIVFTGIAWYNFLQPEVDDTTIRDAFRWRRSAGHALSQYDPLSKSSLAERVCALDMSLPASGIQMSLYENIVRYVKPSAEGFESFFTGERLCLVALICWYLMVAKEVNHGLALHRGIIATPLGTTRINSRENPFTLVTHYRLIAVSRWRKAASGLLLAYRLLAAAALLYVGTFFLVYTINVTELILNAVALAIILDIDDLLFDALATTPGRHLVNQMDPLPMKPLPRLRGADLKSTCMLVLIPLATAFVYANMLAPMVTTLVSAQEALCGGNLKFVWTTDARSVVLFSPTQGDGWNDPGLELQFKAIDEAEILLEREESSWGVWLDGMDDLAETSTLDVERAVDLANPRCGDLGDTEPLRNYLRSFLGNQSVMGCLDAKPYCDLLDGSKGKGFAARMFCSDTCGCNEPAGEFMKTQGCPYGLGRPCWSSEAFLRNLQRSSCEEKSAEELRSDASWSQWVQSVRAVGESEATREGKAEALVLADAMWEHGCSFGDKLTEMNVTWGTCFSWRFDWGLKTMEGFCPTTCGCDASKDDSSACPRPLGRNCETISECIFADFRYYCPDETSILVGKAELKLNDAVFQLYSAQVASALQASLANLTGHGVRPRHVQVAERIPSSSSRRLVARRLNLVKMEYSYTVFLTAPGVDETAAREALKAPTEREASDAFIHHLLEAGLPTDQTADAALDIKVNSAPGSSNGPSPPTSNMSTTSTTPAPSHEGAK</sequence>
<feature type="compositionally biased region" description="Low complexity" evidence="1">
    <location>
        <begin position="832"/>
        <end position="862"/>
    </location>
</feature>
<feature type="transmembrane region" description="Helical" evidence="2">
    <location>
        <begin position="131"/>
        <end position="153"/>
    </location>
</feature>
<protein>
    <submittedName>
        <fullName evidence="3">Uncharacterized protein</fullName>
    </submittedName>
</protein>
<comment type="caution">
    <text evidence="3">The sequence shown here is derived from an EMBL/GenBank/DDBJ whole genome shotgun (WGS) entry which is preliminary data.</text>
</comment>
<keyword evidence="2" id="KW-0812">Transmembrane</keyword>
<organism evidence="3 4">
    <name type="scientific">Symbiodinium natans</name>
    <dbReference type="NCBI Taxonomy" id="878477"/>
    <lineage>
        <taxon>Eukaryota</taxon>
        <taxon>Sar</taxon>
        <taxon>Alveolata</taxon>
        <taxon>Dinophyceae</taxon>
        <taxon>Suessiales</taxon>
        <taxon>Symbiodiniaceae</taxon>
        <taxon>Symbiodinium</taxon>
    </lineage>
</organism>
<proteinExistence type="predicted"/>
<accession>A0A812GFB3</accession>
<dbReference type="Proteomes" id="UP000604046">
    <property type="component" value="Unassembled WGS sequence"/>
</dbReference>
<dbReference type="AlphaFoldDB" id="A0A812GFB3"/>
<evidence type="ECO:0000256" key="1">
    <source>
        <dbReference type="SAM" id="MobiDB-lite"/>
    </source>
</evidence>
<dbReference type="EMBL" id="CAJNDS010000014">
    <property type="protein sequence ID" value="CAE6916696.1"/>
    <property type="molecule type" value="Genomic_DNA"/>
</dbReference>
<keyword evidence="4" id="KW-1185">Reference proteome</keyword>
<evidence type="ECO:0000313" key="4">
    <source>
        <dbReference type="Proteomes" id="UP000604046"/>
    </source>
</evidence>
<feature type="compositionally biased region" description="Low complexity" evidence="1">
    <location>
        <begin position="49"/>
        <end position="60"/>
    </location>
</feature>
<gene>
    <name evidence="3" type="ORF">SNAT2548_LOCUS305</name>
</gene>
<dbReference type="OrthoDB" id="436034at2759"/>
<feature type="region of interest" description="Disordered" evidence="1">
    <location>
        <begin position="48"/>
        <end position="68"/>
    </location>
</feature>
<feature type="region of interest" description="Disordered" evidence="1">
    <location>
        <begin position="828"/>
        <end position="862"/>
    </location>
</feature>
<feature type="transmembrane region" description="Helical" evidence="2">
    <location>
        <begin position="297"/>
        <end position="318"/>
    </location>
</feature>
<reference evidence="3" key="1">
    <citation type="submission" date="2021-02" db="EMBL/GenBank/DDBJ databases">
        <authorList>
            <person name="Dougan E. K."/>
            <person name="Rhodes N."/>
            <person name="Thang M."/>
            <person name="Chan C."/>
        </authorList>
    </citation>
    <scope>NUCLEOTIDE SEQUENCE</scope>
</reference>